<organism evidence="1">
    <name type="scientific">Candidatus Moduliflexus flocculans</name>
    <dbReference type="NCBI Taxonomy" id="1499966"/>
    <lineage>
        <taxon>Bacteria</taxon>
        <taxon>Candidatus Moduliflexota</taxon>
        <taxon>Candidatus Moduliflexia</taxon>
        <taxon>Candidatus Moduliflexales</taxon>
        <taxon>Candidatus Moduliflexaceae</taxon>
    </lineage>
</organism>
<accession>A0A0S6W365</accession>
<keyword evidence="2" id="KW-1185">Reference proteome</keyword>
<evidence type="ECO:0000313" key="2">
    <source>
        <dbReference type="Proteomes" id="UP000030700"/>
    </source>
</evidence>
<dbReference type="AlphaFoldDB" id="A0A0S6W365"/>
<name>A0A0S6W365_9BACT</name>
<sequence>MRIQKINAALLKSCLFTLLGFCIVTMPMERAYSDDSASADLNGIIPDSLTALEEQAEDIIDVVPAAKWATVNADIANIDNSWAHYHPQAEQDQVSQTTQQMFLEALSRLKSLAAEQDALGTMQTANDLSAAVIEMFDVYHPAIPTGIGRLDVLERQIILDVTTQKFTVAHETLTKIQTVWEQVKPSISEHNGQSSIEQFTASLTFQAQALQEKDVEKLKKEAQNGLEIVDLFEKLYE</sequence>
<proteinExistence type="predicted"/>
<dbReference type="EMBL" id="DF820459">
    <property type="protein sequence ID" value="GAK52716.1"/>
    <property type="molecule type" value="Genomic_DNA"/>
</dbReference>
<protein>
    <submittedName>
        <fullName evidence="1">Uncharacterized protein</fullName>
    </submittedName>
</protein>
<evidence type="ECO:0000313" key="1">
    <source>
        <dbReference type="EMBL" id="GAK52716.1"/>
    </source>
</evidence>
<dbReference type="HOGENOM" id="CLU_1168838_0_0_0"/>
<dbReference type="Proteomes" id="UP000030700">
    <property type="component" value="Unassembled WGS sequence"/>
</dbReference>
<reference evidence="1" key="1">
    <citation type="journal article" date="2015" name="PeerJ">
        <title>First genomic representation of candidate bacterial phylum KSB3 points to enhanced environmental sensing as a trigger of wastewater bulking.</title>
        <authorList>
            <person name="Sekiguchi Y."/>
            <person name="Ohashi A."/>
            <person name="Parks D.H."/>
            <person name="Yamauchi T."/>
            <person name="Tyson G.W."/>
            <person name="Hugenholtz P."/>
        </authorList>
    </citation>
    <scope>NUCLEOTIDE SEQUENCE [LARGE SCALE GENOMIC DNA]</scope>
</reference>
<gene>
    <name evidence="1" type="ORF">U14_03971</name>
</gene>
<dbReference type="STRING" id="1499966.U14_03971"/>